<reference evidence="5" key="1">
    <citation type="submission" date="2020-12" db="EMBL/GenBank/DDBJ databases">
        <title>Genomic characterization of non-nitrogen-fixing Frankia strains.</title>
        <authorList>
            <person name="Carlos-Shanley C."/>
            <person name="Guerra T."/>
            <person name="Hahn D."/>
        </authorList>
    </citation>
    <scope>NUCLEOTIDE SEQUENCE</scope>
    <source>
        <strain evidence="5">CN6</strain>
    </source>
</reference>
<comment type="similarity">
    <text evidence="1">Belongs to the glycosyl hydrolase 16 family.</text>
</comment>
<evidence type="ECO:0000256" key="3">
    <source>
        <dbReference type="SAM" id="Phobius"/>
    </source>
</evidence>
<dbReference type="GO" id="GO:0004553">
    <property type="term" value="F:hydrolase activity, hydrolyzing O-glycosyl compounds"/>
    <property type="evidence" value="ECO:0007669"/>
    <property type="project" value="InterPro"/>
</dbReference>
<evidence type="ECO:0000259" key="4">
    <source>
        <dbReference type="PROSITE" id="PS51762"/>
    </source>
</evidence>
<evidence type="ECO:0000256" key="2">
    <source>
        <dbReference type="SAM" id="MobiDB-lite"/>
    </source>
</evidence>
<dbReference type="RefSeq" id="WP_203007635.1">
    <property type="nucleotide sequence ID" value="NZ_JADWYU010000140.1"/>
</dbReference>
<dbReference type="EMBL" id="JAEACQ010000251">
    <property type="protein sequence ID" value="MBL7630496.1"/>
    <property type="molecule type" value="Genomic_DNA"/>
</dbReference>
<dbReference type="InterPro" id="IPR021720">
    <property type="entry name" value="Malectin_dom"/>
</dbReference>
<protein>
    <submittedName>
        <fullName evidence="5">Family 16 glycosylhydrolase</fullName>
    </submittedName>
</protein>
<feature type="region of interest" description="Disordered" evidence="2">
    <location>
        <begin position="1"/>
        <end position="65"/>
    </location>
</feature>
<dbReference type="AlphaFoldDB" id="A0A937UTX6"/>
<feature type="region of interest" description="Disordered" evidence="2">
    <location>
        <begin position="94"/>
        <end position="119"/>
    </location>
</feature>
<dbReference type="InterPro" id="IPR013320">
    <property type="entry name" value="ConA-like_dom_sf"/>
</dbReference>
<dbReference type="PANTHER" id="PTHR10963:SF55">
    <property type="entry name" value="GLYCOSIDE HYDROLASE FAMILY 16 PROTEIN"/>
    <property type="match status" value="1"/>
</dbReference>
<comment type="caution">
    <text evidence="5">The sequence shown here is derived from an EMBL/GenBank/DDBJ whole genome shotgun (WGS) entry which is preliminary data.</text>
</comment>
<keyword evidence="3" id="KW-0472">Membrane</keyword>
<keyword evidence="3" id="KW-0812">Transmembrane</keyword>
<feature type="domain" description="GH16" evidence="4">
    <location>
        <begin position="230"/>
        <end position="514"/>
    </location>
</feature>
<keyword evidence="6" id="KW-1185">Reference proteome</keyword>
<evidence type="ECO:0000313" key="6">
    <source>
        <dbReference type="Proteomes" id="UP000604475"/>
    </source>
</evidence>
<gene>
    <name evidence="5" type="ORF">I7412_25710</name>
</gene>
<dbReference type="InterPro" id="IPR000757">
    <property type="entry name" value="Beta-glucanase-like"/>
</dbReference>
<dbReference type="SUPFAM" id="SSF49899">
    <property type="entry name" value="Concanavalin A-like lectins/glucanases"/>
    <property type="match status" value="1"/>
</dbReference>
<name>A0A937UTX6_9ACTN</name>
<dbReference type="InterPro" id="IPR050546">
    <property type="entry name" value="Glycosyl_Hydrlase_16"/>
</dbReference>
<dbReference type="Pfam" id="PF00722">
    <property type="entry name" value="Glyco_hydro_16"/>
    <property type="match status" value="1"/>
</dbReference>
<feature type="compositionally biased region" description="Low complexity" evidence="2">
    <location>
        <begin position="35"/>
        <end position="44"/>
    </location>
</feature>
<proteinExistence type="inferred from homology"/>
<organism evidence="5 6">
    <name type="scientific">Frankia nepalensis</name>
    <dbReference type="NCBI Taxonomy" id="1836974"/>
    <lineage>
        <taxon>Bacteria</taxon>
        <taxon>Bacillati</taxon>
        <taxon>Actinomycetota</taxon>
        <taxon>Actinomycetes</taxon>
        <taxon>Frankiales</taxon>
        <taxon>Frankiaceae</taxon>
        <taxon>Frankia</taxon>
    </lineage>
</organism>
<dbReference type="Pfam" id="PF11721">
    <property type="entry name" value="Malectin"/>
    <property type="match status" value="1"/>
</dbReference>
<evidence type="ECO:0000256" key="1">
    <source>
        <dbReference type="ARBA" id="ARBA00006865"/>
    </source>
</evidence>
<sequence>MRQGVWSKGRALKSVNDEPRPAGSTARPAARDRASASAPTADRSPAPPAPLPPGARPGRPRRSPVRRALDWGPRLAVFAVLAVVVGVLIGPRALTGRDGDERTAPTAGPTGAVSPADPASIGRWRAGTGDYTDAGGLLWKPDAGVAVGGTLASTDAVVDGTGNPGLYQSQRVGALAYRLPVAGPGSYLVLFHLAETSGARAGGRVFDVTVDGRTAASGVDVAARVGPLRADWLAVYASTSTDLVEVRLVARAGSPAVAAVSASLVRSGTGPAATVWADEFDGPAGRPPGAAWTAAVGAGGWGNHELQYYTGRTANAALDGAGGLVLRASRESYTGADGVTAPYTSARLTTENSFSFTYGRIEARARIPDGIGLLPAIWAMGVDLPTAGWPEAGELDVVEAPIRAIGSIAGIVHGPDGTPAGYSYGGRRPPPADVASAFHTYAVDWYPDVIVYSVDSQPYAVVARADLAPGERWVFDKPFYLLFSLAVGGDWPGDPPRGQAFPQDMVIDYVRVTR</sequence>
<dbReference type="PANTHER" id="PTHR10963">
    <property type="entry name" value="GLYCOSYL HYDROLASE-RELATED"/>
    <property type="match status" value="1"/>
</dbReference>
<keyword evidence="3" id="KW-1133">Transmembrane helix</keyword>
<dbReference type="CDD" id="cd08023">
    <property type="entry name" value="GH16_laminarinase_like"/>
    <property type="match status" value="1"/>
</dbReference>
<dbReference type="Proteomes" id="UP000604475">
    <property type="component" value="Unassembled WGS sequence"/>
</dbReference>
<evidence type="ECO:0000313" key="5">
    <source>
        <dbReference type="EMBL" id="MBL7630496.1"/>
    </source>
</evidence>
<feature type="transmembrane region" description="Helical" evidence="3">
    <location>
        <begin position="71"/>
        <end position="90"/>
    </location>
</feature>
<dbReference type="Gene3D" id="2.60.120.430">
    <property type="entry name" value="Galactose-binding lectin"/>
    <property type="match status" value="1"/>
</dbReference>
<dbReference type="GO" id="GO:0005975">
    <property type="term" value="P:carbohydrate metabolic process"/>
    <property type="evidence" value="ECO:0007669"/>
    <property type="project" value="InterPro"/>
</dbReference>
<accession>A0A937UTX6</accession>
<feature type="compositionally biased region" description="Pro residues" evidence="2">
    <location>
        <begin position="45"/>
        <end position="55"/>
    </location>
</feature>
<dbReference type="Gene3D" id="2.60.120.200">
    <property type="match status" value="1"/>
</dbReference>
<dbReference type="PROSITE" id="PS51762">
    <property type="entry name" value="GH16_2"/>
    <property type="match status" value="1"/>
</dbReference>